<evidence type="ECO:0000313" key="3">
    <source>
        <dbReference type="Proteomes" id="UP000233551"/>
    </source>
</evidence>
<dbReference type="AlphaFoldDB" id="A0A2I0KU65"/>
<comment type="caution">
    <text evidence="2">The sequence shown here is derived from an EMBL/GenBank/DDBJ whole genome shotgun (WGS) entry which is preliminary data.</text>
</comment>
<keyword evidence="3" id="KW-1185">Reference proteome</keyword>
<organism evidence="2 3">
    <name type="scientific">Punica granatum</name>
    <name type="common">Pomegranate</name>
    <dbReference type="NCBI Taxonomy" id="22663"/>
    <lineage>
        <taxon>Eukaryota</taxon>
        <taxon>Viridiplantae</taxon>
        <taxon>Streptophyta</taxon>
        <taxon>Embryophyta</taxon>
        <taxon>Tracheophyta</taxon>
        <taxon>Spermatophyta</taxon>
        <taxon>Magnoliopsida</taxon>
        <taxon>eudicotyledons</taxon>
        <taxon>Gunneridae</taxon>
        <taxon>Pentapetalae</taxon>
        <taxon>rosids</taxon>
        <taxon>malvids</taxon>
        <taxon>Myrtales</taxon>
        <taxon>Lythraceae</taxon>
        <taxon>Punica</taxon>
    </lineage>
</organism>
<sequence length="117" mass="12283">MAGSFSRRLPTAIKRKIRKRDGGLDQTKGSPAGLDPSGEKTRRGGRGPPTWLGAPPPSLDPQREVARVQPPCSRGWRGEPLAGSVPLPSPHAFQSRTGKNGKGTDLIGGSPASPRSL</sequence>
<reference evidence="2 3" key="1">
    <citation type="submission" date="2017-11" db="EMBL/GenBank/DDBJ databases">
        <title>De-novo sequencing of pomegranate (Punica granatum L.) genome.</title>
        <authorList>
            <person name="Akparov Z."/>
            <person name="Amiraslanov A."/>
            <person name="Hajiyeva S."/>
            <person name="Abbasov M."/>
            <person name="Kaur K."/>
            <person name="Hamwieh A."/>
            <person name="Solovyev V."/>
            <person name="Salamov A."/>
            <person name="Braich B."/>
            <person name="Kosarev P."/>
            <person name="Mahmoud A."/>
            <person name="Hajiyev E."/>
            <person name="Babayeva S."/>
            <person name="Izzatullayeva V."/>
            <person name="Mammadov A."/>
            <person name="Mammadov A."/>
            <person name="Sharifova S."/>
            <person name="Ojaghi J."/>
            <person name="Eynullazada K."/>
            <person name="Bayramov B."/>
            <person name="Abdulazimova A."/>
            <person name="Shahmuradov I."/>
        </authorList>
    </citation>
    <scope>NUCLEOTIDE SEQUENCE [LARGE SCALE GENOMIC DNA]</scope>
    <source>
        <strain evidence="3">cv. AG2017</strain>
        <tissue evidence="2">Leaf</tissue>
    </source>
</reference>
<proteinExistence type="predicted"/>
<protein>
    <submittedName>
        <fullName evidence="2">Uncharacterized protein</fullName>
    </submittedName>
</protein>
<name>A0A2I0KU65_PUNGR</name>
<evidence type="ECO:0000313" key="2">
    <source>
        <dbReference type="EMBL" id="PKI72017.1"/>
    </source>
</evidence>
<dbReference type="Proteomes" id="UP000233551">
    <property type="component" value="Unassembled WGS sequence"/>
</dbReference>
<accession>A0A2I0KU65</accession>
<feature type="region of interest" description="Disordered" evidence="1">
    <location>
        <begin position="1"/>
        <end position="117"/>
    </location>
</feature>
<gene>
    <name evidence="2" type="ORF">CRG98_007563</name>
</gene>
<dbReference type="EMBL" id="PGOL01000343">
    <property type="protein sequence ID" value="PKI72017.1"/>
    <property type="molecule type" value="Genomic_DNA"/>
</dbReference>
<evidence type="ECO:0000256" key="1">
    <source>
        <dbReference type="SAM" id="MobiDB-lite"/>
    </source>
</evidence>